<dbReference type="AlphaFoldDB" id="A0A1Y1X1U8"/>
<accession>A0A1Y1X1U8</accession>
<proteinExistence type="predicted"/>
<evidence type="ECO:0000313" key="3">
    <source>
        <dbReference type="Proteomes" id="UP000193944"/>
    </source>
</evidence>
<keyword evidence="3" id="KW-1185">Reference proteome</keyword>
<keyword evidence="1" id="KW-1133">Transmembrane helix</keyword>
<name>A0A1Y1X1U8_9FUNG</name>
<comment type="caution">
    <text evidence="2">The sequence shown here is derived from an EMBL/GenBank/DDBJ whole genome shotgun (WGS) entry which is preliminary data.</text>
</comment>
<reference evidence="2 3" key="2">
    <citation type="submission" date="2016-08" db="EMBL/GenBank/DDBJ databases">
        <title>Pervasive Adenine N6-methylation of Active Genes in Fungi.</title>
        <authorList>
            <consortium name="DOE Joint Genome Institute"/>
            <person name="Mondo S.J."/>
            <person name="Dannebaum R.O."/>
            <person name="Kuo R.C."/>
            <person name="Labutti K."/>
            <person name="Haridas S."/>
            <person name="Kuo A."/>
            <person name="Salamov A."/>
            <person name="Ahrendt S.R."/>
            <person name="Lipzen A."/>
            <person name="Sullivan W."/>
            <person name="Andreopoulos W.B."/>
            <person name="Clum A."/>
            <person name="Lindquist E."/>
            <person name="Daum C."/>
            <person name="Ramamoorthy G.K."/>
            <person name="Gryganskyi A."/>
            <person name="Culley D."/>
            <person name="Magnuson J.K."/>
            <person name="James T.Y."/>
            <person name="O'Malley M.A."/>
            <person name="Stajich J.E."/>
            <person name="Spatafora J.W."/>
            <person name="Visel A."/>
            <person name="Grigoriev I.V."/>
        </authorList>
    </citation>
    <scope>NUCLEOTIDE SEQUENCE [LARGE SCALE GENOMIC DNA]</scope>
    <source>
        <strain evidence="2 3">S4</strain>
    </source>
</reference>
<gene>
    <name evidence="2" type="ORF">BCR32DRAFT_281214</name>
</gene>
<sequence>MLRGFHNYKLHDILLVSELSIICTMVMFADALSRRPNYALQMKKNFHLLIFPFRFFALKTFVPLLLLYPLLND</sequence>
<feature type="transmembrane region" description="Helical" evidence="1">
    <location>
        <begin position="13"/>
        <end position="32"/>
    </location>
</feature>
<evidence type="ECO:0000256" key="1">
    <source>
        <dbReference type="SAM" id="Phobius"/>
    </source>
</evidence>
<organism evidence="2 3">
    <name type="scientific">Anaeromyces robustus</name>
    <dbReference type="NCBI Taxonomy" id="1754192"/>
    <lineage>
        <taxon>Eukaryota</taxon>
        <taxon>Fungi</taxon>
        <taxon>Fungi incertae sedis</taxon>
        <taxon>Chytridiomycota</taxon>
        <taxon>Chytridiomycota incertae sedis</taxon>
        <taxon>Neocallimastigomycetes</taxon>
        <taxon>Neocallimastigales</taxon>
        <taxon>Neocallimastigaceae</taxon>
        <taxon>Anaeromyces</taxon>
    </lineage>
</organism>
<dbReference type="Proteomes" id="UP000193944">
    <property type="component" value="Unassembled WGS sequence"/>
</dbReference>
<keyword evidence="1" id="KW-0472">Membrane</keyword>
<keyword evidence="1" id="KW-0812">Transmembrane</keyword>
<protein>
    <submittedName>
        <fullName evidence="2">Uncharacterized protein</fullName>
    </submittedName>
</protein>
<evidence type="ECO:0000313" key="2">
    <source>
        <dbReference type="EMBL" id="ORX79662.1"/>
    </source>
</evidence>
<feature type="transmembrane region" description="Helical" evidence="1">
    <location>
        <begin position="53"/>
        <end position="71"/>
    </location>
</feature>
<dbReference type="EMBL" id="MCFG01000168">
    <property type="protein sequence ID" value="ORX79662.1"/>
    <property type="molecule type" value="Genomic_DNA"/>
</dbReference>
<reference evidence="2 3" key="1">
    <citation type="submission" date="2016-08" db="EMBL/GenBank/DDBJ databases">
        <title>A Parts List for Fungal Cellulosomes Revealed by Comparative Genomics.</title>
        <authorList>
            <consortium name="DOE Joint Genome Institute"/>
            <person name="Haitjema C.H."/>
            <person name="Gilmore S.P."/>
            <person name="Henske J.K."/>
            <person name="Solomon K.V."/>
            <person name="De Groot R."/>
            <person name="Kuo A."/>
            <person name="Mondo S.J."/>
            <person name="Salamov A.A."/>
            <person name="Labutti K."/>
            <person name="Zhao Z."/>
            <person name="Chiniquy J."/>
            <person name="Barry K."/>
            <person name="Brewer H.M."/>
            <person name="Purvine S.O."/>
            <person name="Wright A.T."/>
            <person name="Boxma B."/>
            <person name="Van Alen T."/>
            <person name="Hackstein J.H."/>
            <person name="Baker S.E."/>
            <person name="Grigoriev I.V."/>
            <person name="O'Malley M.A."/>
        </authorList>
    </citation>
    <scope>NUCLEOTIDE SEQUENCE [LARGE SCALE GENOMIC DNA]</scope>
    <source>
        <strain evidence="2 3">S4</strain>
    </source>
</reference>